<comment type="caution">
    <text evidence="2">The sequence shown here is derived from an EMBL/GenBank/DDBJ whole genome shotgun (WGS) entry which is preliminary data.</text>
</comment>
<dbReference type="EMBL" id="AVFL01000059">
    <property type="protein sequence ID" value="EWY35956.1"/>
    <property type="molecule type" value="Genomic_DNA"/>
</dbReference>
<dbReference type="Gene3D" id="1.10.3210.10">
    <property type="entry name" value="Hypothetical protein af1432"/>
    <property type="match status" value="1"/>
</dbReference>
<dbReference type="STRING" id="1385369.N825_32160"/>
<reference evidence="2 3" key="1">
    <citation type="submission" date="2013-08" db="EMBL/GenBank/DDBJ databases">
        <title>The genome sequence of Skermanella stibiiresistens.</title>
        <authorList>
            <person name="Zhu W."/>
            <person name="Wang G."/>
        </authorList>
    </citation>
    <scope>NUCLEOTIDE SEQUENCE [LARGE SCALE GENOMIC DNA]</scope>
    <source>
        <strain evidence="2 3">SB22</strain>
    </source>
</reference>
<dbReference type="PANTHER" id="PTHR45228">
    <property type="entry name" value="CYCLIC DI-GMP PHOSPHODIESTERASE TM_0186-RELATED"/>
    <property type="match status" value="1"/>
</dbReference>
<dbReference type="OrthoDB" id="9176789at2"/>
<evidence type="ECO:0000313" key="2">
    <source>
        <dbReference type="EMBL" id="EWY35956.1"/>
    </source>
</evidence>
<feature type="domain" description="HD-GYP" evidence="1">
    <location>
        <begin position="8"/>
        <end position="202"/>
    </location>
</feature>
<dbReference type="PANTHER" id="PTHR45228:SF8">
    <property type="entry name" value="TWO-COMPONENT RESPONSE REGULATOR-RELATED"/>
    <property type="match status" value="1"/>
</dbReference>
<dbReference type="SUPFAM" id="SSF109604">
    <property type="entry name" value="HD-domain/PDEase-like"/>
    <property type="match status" value="1"/>
</dbReference>
<dbReference type="GO" id="GO:0008081">
    <property type="term" value="F:phosphoric diester hydrolase activity"/>
    <property type="evidence" value="ECO:0007669"/>
    <property type="project" value="UniProtKB-ARBA"/>
</dbReference>
<protein>
    <recommendedName>
        <fullName evidence="1">HD-GYP domain-containing protein</fullName>
    </recommendedName>
</protein>
<dbReference type="CDD" id="cd00077">
    <property type="entry name" value="HDc"/>
    <property type="match status" value="1"/>
</dbReference>
<dbReference type="InterPro" id="IPR052020">
    <property type="entry name" value="Cyclic_di-GMP/3'3'-cGAMP_PDE"/>
</dbReference>
<evidence type="ECO:0000313" key="3">
    <source>
        <dbReference type="Proteomes" id="UP000019486"/>
    </source>
</evidence>
<name>W9GTD7_9PROT</name>
<gene>
    <name evidence="2" type="ORF">N825_32160</name>
</gene>
<dbReference type="PROSITE" id="PS51832">
    <property type="entry name" value="HD_GYP"/>
    <property type="match status" value="1"/>
</dbReference>
<evidence type="ECO:0000259" key="1">
    <source>
        <dbReference type="PROSITE" id="PS51832"/>
    </source>
</evidence>
<dbReference type="InterPro" id="IPR037522">
    <property type="entry name" value="HD_GYP_dom"/>
</dbReference>
<accession>W9GTD7</accession>
<organism evidence="2 3">
    <name type="scientific">Skermanella stibiiresistens SB22</name>
    <dbReference type="NCBI Taxonomy" id="1385369"/>
    <lineage>
        <taxon>Bacteria</taxon>
        <taxon>Pseudomonadati</taxon>
        <taxon>Pseudomonadota</taxon>
        <taxon>Alphaproteobacteria</taxon>
        <taxon>Rhodospirillales</taxon>
        <taxon>Azospirillaceae</taxon>
        <taxon>Skermanella</taxon>
    </lineage>
</organism>
<dbReference type="AlphaFoldDB" id="W9GTD7"/>
<dbReference type="InterPro" id="IPR003607">
    <property type="entry name" value="HD/PDEase_dom"/>
</dbReference>
<dbReference type="Pfam" id="PF13487">
    <property type="entry name" value="HD_5"/>
    <property type="match status" value="1"/>
</dbReference>
<sequence length="202" mass="22467">MPDTSVTEPSISCLEVPRAAALFGEDVDGVGAYNLRVGDLVAVMCGLLGFGARETRHWREAAALHDLGKLWIPPAILLKRGPLDQDEVAVMRDHAVLGHARLGPHDHLAAEMALYHHENHDGSGYPFGLVGEWIPMSARVVRLCDVYDALRAARPYKRAMSHEEATGVILFGDDRIQPRMFDPELLRLFALHHQRFAACFDR</sequence>
<dbReference type="RefSeq" id="WP_051514098.1">
    <property type="nucleotide sequence ID" value="NZ_AVFL01000059.1"/>
</dbReference>
<proteinExistence type="predicted"/>
<keyword evidence="3" id="KW-1185">Reference proteome</keyword>
<dbReference type="Proteomes" id="UP000019486">
    <property type="component" value="Unassembled WGS sequence"/>
</dbReference>